<dbReference type="AlphaFoldDB" id="A0A542YPF1"/>
<keyword evidence="2" id="KW-0472">Membrane</keyword>
<evidence type="ECO:0000313" key="4">
    <source>
        <dbReference type="Proteomes" id="UP000319516"/>
    </source>
</evidence>
<evidence type="ECO:0000256" key="2">
    <source>
        <dbReference type="SAM" id="Phobius"/>
    </source>
</evidence>
<comment type="caution">
    <text evidence="3">The sequence shown here is derived from an EMBL/GenBank/DDBJ whole genome shotgun (WGS) entry which is preliminary data.</text>
</comment>
<gene>
    <name evidence="3" type="ORF">FB467_0897</name>
</gene>
<keyword evidence="4" id="KW-1185">Reference proteome</keyword>
<evidence type="ECO:0000313" key="3">
    <source>
        <dbReference type="EMBL" id="TQL49804.1"/>
    </source>
</evidence>
<dbReference type="RefSeq" id="WP_141784019.1">
    <property type="nucleotide sequence ID" value="NZ_BAAAIK010000003.1"/>
</dbReference>
<dbReference type="Proteomes" id="UP000319516">
    <property type="component" value="Unassembled WGS sequence"/>
</dbReference>
<reference evidence="3 4" key="1">
    <citation type="submission" date="2019-06" db="EMBL/GenBank/DDBJ databases">
        <title>Sequencing the genomes of 1000 actinobacteria strains.</title>
        <authorList>
            <person name="Klenk H.-P."/>
        </authorList>
    </citation>
    <scope>NUCLEOTIDE SEQUENCE [LARGE SCALE GENOMIC DNA]</scope>
    <source>
        <strain evidence="3 4">DSM 12335</strain>
    </source>
</reference>
<sequence>MNGEGRTPRKSLDDTLREAMHGAPDGFDYEALVAGTHERAGRIRRRRAVGTLAAAAVLVPGLIGGGVLVSTMIEDQAVQPLPAGPSEGAADGDAGDDPATGDASTATDDAAPTTQAPTTPPWQDGELPVPEGAEESDTDSGNAWEIPDPRPTGVAFLDDLGEPQEMSAYRRTSPVLGSMTCDRADIAEDAMESSGTAEWTYYPDDADYPAVTITVSGWEDGVGAMDGLRADELFCAWDLDDNDESVQAETSWPGRPGEEDYYLNEAYPGFGYMSDTSVSVSVVRTGDYLVAVRVQDADPGVAEDASTEIAEKTAENLAALDPEHGGTQR</sequence>
<dbReference type="OrthoDB" id="4871559at2"/>
<protein>
    <submittedName>
        <fullName evidence="3">Uncharacterized protein</fullName>
    </submittedName>
</protein>
<evidence type="ECO:0000256" key="1">
    <source>
        <dbReference type="SAM" id="MobiDB-lite"/>
    </source>
</evidence>
<organism evidence="3 4">
    <name type="scientific">Ornithinicoccus hortensis</name>
    <dbReference type="NCBI Taxonomy" id="82346"/>
    <lineage>
        <taxon>Bacteria</taxon>
        <taxon>Bacillati</taxon>
        <taxon>Actinomycetota</taxon>
        <taxon>Actinomycetes</taxon>
        <taxon>Micrococcales</taxon>
        <taxon>Intrasporangiaceae</taxon>
        <taxon>Ornithinicoccus</taxon>
    </lineage>
</organism>
<dbReference type="EMBL" id="VFOP01000001">
    <property type="protein sequence ID" value="TQL49804.1"/>
    <property type="molecule type" value="Genomic_DNA"/>
</dbReference>
<accession>A0A542YPF1</accession>
<feature type="region of interest" description="Disordered" evidence="1">
    <location>
        <begin position="79"/>
        <end position="150"/>
    </location>
</feature>
<feature type="compositionally biased region" description="Low complexity" evidence="1">
    <location>
        <begin position="84"/>
        <end position="117"/>
    </location>
</feature>
<feature type="transmembrane region" description="Helical" evidence="2">
    <location>
        <begin position="49"/>
        <end position="73"/>
    </location>
</feature>
<proteinExistence type="predicted"/>
<keyword evidence="2" id="KW-1133">Transmembrane helix</keyword>
<name>A0A542YPF1_9MICO</name>
<keyword evidence="2" id="KW-0812">Transmembrane</keyword>